<sequence>MRVALWTALRGLRARAGALLLTVLAVALATATALVVPLVTRQVERGAQDAAQVFDLLVTAPGSGTQAVMSTLFYLDVPIGNVPHRVYEDLRTLPGTRRAVPIALGDNYAGFPIVGTTAQFFDQRLKPALPPYFRVAQGQVFAREHDAVLGARVAQAAGLRVGSTFKGAHGLRDEADHEEGPGGESGDHHDESYTVTGILAPTGGPVDRAVLTPIETVWEVHGEGAQASREVTAVLYSAENLAGIYTVAQRVNAGRDAMAVFPGQVFAQARNVLLQGQAAYTALSVLVLGIAALTVWLSVYASGVERTKTVALLRTLGAGRATVFTLVLVETGLTVALGVLLGLGLAVLVSGVGGNVLGAQLGFTLAPPELTWALASRALWLIPLGLLAAVPPAVHASRLSPLRYL</sequence>
<evidence type="ECO:0000256" key="2">
    <source>
        <dbReference type="ARBA" id="ARBA00022475"/>
    </source>
</evidence>
<keyword evidence="2" id="KW-1003">Cell membrane</keyword>
<keyword evidence="12" id="KW-1185">Reference proteome</keyword>
<evidence type="ECO:0000256" key="1">
    <source>
        <dbReference type="ARBA" id="ARBA00004651"/>
    </source>
</evidence>
<evidence type="ECO:0000259" key="8">
    <source>
        <dbReference type="Pfam" id="PF02687"/>
    </source>
</evidence>
<accession>A0A7W8KEU6</accession>
<protein>
    <submittedName>
        <fullName evidence="9">ABC transporter permease</fullName>
    </submittedName>
    <submittedName>
        <fullName evidence="10">Putative ABC transport system permease protein</fullName>
    </submittedName>
</protein>
<dbReference type="InterPro" id="IPR051125">
    <property type="entry name" value="ABC-4/HrtB_transporter"/>
</dbReference>
<evidence type="ECO:0000313" key="9">
    <source>
        <dbReference type="EMBL" id="GHF43811.1"/>
    </source>
</evidence>
<keyword evidence="4 7" id="KW-1133">Transmembrane helix</keyword>
<keyword evidence="5 7" id="KW-0472">Membrane</keyword>
<organism evidence="10 11">
    <name type="scientific">Deinococcus metalli</name>
    <dbReference type="NCBI Taxonomy" id="1141878"/>
    <lineage>
        <taxon>Bacteria</taxon>
        <taxon>Thermotogati</taxon>
        <taxon>Deinococcota</taxon>
        <taxon>Deinococci</taxon>
        <taxon>Deinococcales</taxon>
        <taxon>Deinococcaceae</taxon>
        <taxon>Deinococcus</taxon>
    </lineage>
</organism>
<dbReference type="Pfam" id="PF02687">
    <property type="entry name" value="FtsX"/>
    <property type="match status" value="1"/>
</dbReference>
<reference evidence="10 11" key="3">
    <citation type="submission" date="2020-08" db="EMBL/GenBank/DDBJ databases">
        <title>Genomic Encyclopedia of Type Strains, Phase IV (KMG-IV): sequencing the most valuable type-strain genomes for metagenomic binning, comparative biology and taxonomic classification.</title>
        <authorList>
            <person name="Goeker M."/>
        </authorList>
    </citation>
    <scope>NUCLEOTIDE SEQUENCE [LARGE SCALE GENOMIC DNA]</scope>
    <source>
        <strain evidence="10 11">DSM 27521</strain>
    </source>
</reference>
<feature type="region of interest" description="Disordered" evidence="6">
    <location>
        <begin position="172"/>
        <end position="192"/>
    </location>
</feature>
<dbReference type="RefSeq" id="WP_184111106.1">
    <property type="nucleotide sequence ID" value="NZ_BNAJ01000004.1"/>
</dbReference>
<evidence type="ECO:0000256" key="3">
    <source>
        <dbReference type="ARBA" id="ARBA00022692"/>
    </source>
</evidence>
<reference evidence="9" key="4">
    <citation type="submission" date="2024-05" db="EMBL/GenBank/DDBJ databases">
        <authorList>
            <person name="Sun Q."/>
            <person name="Zhou Y."/>
        </authorList>
    </citation>
    <scope>NUCLEOTIDE SEQUENCE</scope>
    <source>
        <strain evidence="9">CGMCC 1.18437</strain>
    </source>
</reference>
<evidence type="ECO:0000256" key="4">
    <source>
        <dbReference type="ARBA" id="ARBA00022989"/>
    </source>
</evidence>
<dbReference type="PANTHER" id="PTHR43738">
    <property type="entry name" value="ABC TRANSPORTER, MEMBRANE PROTEIN"/>
    <property type="match status" value="1"/>
</dbReference>
<dbReference type="EMBL" id="JACHFK010000004">
    <property type="protein sequence ID" value="MBB5376468.1"/>
    <property type="molecule type" value="Genomic_DNA"/>
</dbReference>
<evidence type="ECO:0000256" key="6">
    <source>
        <dbReference type="SAM" id="MobiDB-lite"/>
    </source>
</evidence>
<feature type="transmembrane region" description="Helical" evidence="7">
    <location>
        <begin position="370"/>
        <end position="394"/>
    </location>
</feature>
<comment type="caution">
    <text evidence="10">The sequence shown here is derived from an EMBL/GenBank/DDBJ whole genome shotgun (WGS) entry which is preliminary data.</text>
</comment>
<keyword evidence="3 7" id="KW-0812">Transmembrane</keyword>
<name>A0A7W8KEU6_9DEIO</name>
<dbReference type="EMBL" id="BNAJ01000004">
    <property type="protein sequence ID" value="GHF43811.1"/>
    <property type="molecule type" value="Genomic_DNA"/>
</dbReference>
<evidence type="ECO:0000313" key="10">
    <source>
        <dbReference type="EMBL" id="MBB5376468.1"/>
    </source>
</evidence>
<reference evidence="9" key="1">
    <citation type="journal article" date="2014" name="Int. J. Syst. Evol. Microbiol.">
        <title>Complete genome of a new Firmicutes species belonging to the dominant human colonic microbiota ('Ruminococcus bicirculans') reveals two chromosomes and a selective capacity to utilize plant glucans.</title>
        <authorList>
            <consortium name="NISC Comparative Sequencing Program"/>
            <person name="Wegmann U."/>
            <person name="Louis P."/>
            <person name="Goesmann A."/>
            <person name="Henrissat B."/>
            <person name="Duncan S.H."/>
            <person name="Flint H.J."/>
        </authorList>
    </citation>
    <scope>NUCLEOTIDE SEQUENCE</scope>
    <source>
        <strain evidence="9">CGMCC 1.18437</strain>
    </source>
</reference>
<proteinExistence type="predicted"/>
<feature type="transmembrane region" description="Helical" evidence="7">
    <location>
        <begin position="323"/>
        <end position="350"/>
    </location>
</feature>
<feature type="transmembrane region" description="Helical" evidence="7">
    <location>
        <begin position="278"/>
        <end position="302"/>
    </location>
</feature>
<evidence type="ECO:0000313" key="12">
    <source>
        <dbReference type="Proteomes" id="UP000619376"/>
    </source>
</evidence>
<comment type="subcellular location">
    <subcellularLocation>
        <location evidence="1">Cell membrane</location>
        <topology evidence="1">Multi-pass membrane protein</topology>
    </subcellularLocation>
</comment>
<dbReference type="GO" id="GO:0005886">
    <property type="term" value="C:plasma membrane"/>
    <property type="evidence" value="ECO:0007669"/>
    <property type="project" value="UniProtKB-SubCell"/>
</dbReference>
<evidence type="ECO:0000256" key="7">
    <source>
        <dbReference type="SAM" id="Phobius"/>
    </source>
</evidence>
<dbReference type="AlphaFoldDB" id="A0A7W8KEU6"/>
<reference evidence="12" key="2">
    <citation type="journal article" date="2019" name="Int. J. Syst. Evol. Microbiol.">
        <title>The Global Catalogue of Microorganisms (GCM) 10K type strain sequencing project: providing services to taxonomists for standard genome sequencing and annotation.</title>
        <authorList>
            <consortium name="The Broad Institute Genomics Platform"/>
            <consortium name="The Broad Institute Genome Sequencing Center for Infectious Disease"/>
            <person name="Wu L."/>
            <person name="Ma J."/>
        </authorList>
    </citation>
    <scope>NUCLEOTIDE SEQUENCE [LARGE SCALE GENOMIC DNA]</scope>
    <source>
        <strain evidence="12">CGMCC 1.18437</strain>
    </source>
</reference>
<dbReference type="Proteomes" id="UP000539473">
    <property type="component" value="Unassembled WGS sequence"/>
</dbReference>
<dbReference type="Proteomes" id="UP000619376">
    <property type="component" value="Unassembled WGS sequence"/>
</dbReference>
<dbReference type="InterPro" id="IPR003838">
    <property type="entry name" value="ABC3_permease_C"/>
</dbReference>
<gene>
    <name evidence="9" type="ORF">GCM10017781_20330</name>
    <name evidence="10" type="ORF">HNQ07_001932</name>
</gene>
<dbReference type="PANTHER" id="PTHR43738:SF2">
    <property type="entry name" value="ABC TRANSPORTER PERMEASE"/>
    <property type="match status" value="1"/>
</dbReference>
<evidence type="ECO:0000313" key="11">
    <source>
        <dbReference type="Proteomes" id="UP000539473"/>
    </source>
</evidence>
<feature type="domain" description="ABC3 transporter permease C-terminal" evidence="8">
    <location>
        <begin position="283"/>
        <end position="400"/>
    </location>
</feature>
<evidence type="ECO:0000256" key="5">
    <source>
        <dbReference type="ARBA" id="ARBA00023136"/>
    </source>
</evidence>